<evidence type="ECO:0000256" key="1">
    <source>
        <dbReference type="SAM" id="MobiDB-lite"/>
    </source>
</evidence>
<evidence type="ECO:0000256" key="2">
    <source>
        <dbReference type="SAM" id="SignalP"/>
    </source>
</evidence>
<evidence type="ECO:0000313" key="3">
    <source>
        <dbReference type="EMBL" id="EJK73690.1"/>
    </source>
</evidence>
<feature type="region of interest" description="Disordered" evidence="1">
    <location>
        <begin position="35"/>
        <end position="55"/>
    </location>
</feature>
<dbReference type="OrthoDB" id="430915at2759"/>
<dbReference type="Proteomes" id="UP000266841">
    <property type="component" value="Unassembled WGS sequence"/>
</dbReference>
<protein>
    <submittedName>
        <fullName evidence="3">Uncharacterized protein</fullName>
    </submittedName>
</protein>
<accession>K0T822</accession>
<feature type="signal peptide" evidence="2">
    <location>
        <begin position="1"/>
        <end position="20"/>
    </location>
</feature>
<dbReference type="AlphaFoldDB" id="K0T822"/>
<reference evidence="3 4" key="1">
    <citation type="journal article" date="2012" name="Genome Biol.">
        <title>Genome and low-iron response of an oceanic diatom adapted to chronic iron limitation.</title>
        <authorList>
            <person name="Lommer M."/>
            <person name="Specht M."/>
            <person name="Roy A.S."/>
            <person name="Kraemer L."/>
            <person name="Andreson R."/>
            <person name="Gutowska M.A."/>
            <person name="Wolf J."/>
            <person name="Bergner S.V."/>
            <person name="Schilhabel M.B."/>
            <person name="Klostermeier U.C."/>
            <person name="Beiko R.G."/>
            <person name="Rosenstiel P."/>
            <person name="Hippler M."/>
            <person name="Laroche J."/>
        </authorList>
    </citation>
    <scope>NUCLEOTIDE SEQUENCE [LARGE SCALE GENOMIC DNA]</scope>
    <source>
        <strain evidence="3 4">CCMP1005</strain>
    </source>
</reference>
<keyword evidence="2" id="KW-0732">Signal</keyword>
<organism evidence="3 4">
    <name type="scientific">Thalassiosira oceanica</name>
    <name type="common">Marine diatom</name>
    <dbReference type="NCBI Taxonomy" id="159749"/>
    <lineage>
        <taxon>Eukaryota</taxon>
        <taxon>Sar</taxon>
        <taxon>Stramenopiles</taxon>
        <taxon>Ochrophyta</taxon>
        <taxon>Bacillariophyta</taxon>
        <taxon>Coscinodiscophyceae</taxon>
        <taxon>Thalassiosirophycidae</taxon>
        <taxon>Thalassiosirales</taxon>
        <taxon>Thalassiosiraceae</taxon>
        <taxon>Thalassiosira</taxon>
    </lineage>
</organism>
<proteinExistence type="predicted"/>
<dbReference type="OMA" id="ANEEWEG"/>
<keyword evidence="4" id="KW-1185">Reference proteome</keyword>
<comment type="caution">
    <text evidence="3">The sequence shown here is derived from an EMBL/GenBank/DDBJ whole genome shotgun (WGS) entry which is preliminary data.</text>
</comment>
<dbReference type="eggNOG" id="ENOG502S02Y">
    <property type="taxonomic scope" value="Eukaryota"/>
</dbReference>
<feature type="compositionally biased region" description="Polar residues" evidence="1">
    <location>
        <begin position="35"/>
        <end position="47"/>
    </location>
</feature>
<evidence type="ECO:0000313" key="4">
    <source>
        <dbReference type="Proteomes" id="UP000266841"/>
    </source>
</evidence>
<gene>
    <name evidence="3" type="ORF">THAOC_04672</name>
</gene>
<dbReference type="EMBL" id="AGNL01004295">
    <property type="protein sequence ID" value="EJK73690.1"/>
    <property type="molecule type" value="Genomic_DNA"/>
</dbReference>
<name>K0T822_THAOC</name>
<feature type="chain" id="PRO_5003840773" evidence="2">
    <location>
        <begin position="21"/>
        <end position="271"/>
    </location>
</feature>
<sequence length="271" mass="30303">MRLYLLSATLSLALAGFGHGFVVPTARLTTRTCLSEGSEQQSDTESLTPEEEEQVGNLVANEEWEGLSMELAEVVTTAVVEDLKKNSRYKVGECQRYLKTKRLIDDTVPFFCDARRNRDFLGKDDYAVGDFSKEIDSRVKIEIAKMREKDEYELGDFSVVLDDKVKELVCELSGKDSYEFGDLSVEIDTRVKESVASFCGKDKYEFGDLSKELSKRTKAGVANFTGKDNYQFGDITKTALKNLSGKGDDYQFGDISKKLIGNLFSKDGKGK</sequence>